<evidence type="ECO:0000256" key="1">
    <source>
        <dbReference type="SAM" id="Phobius"/>
    </source>
</evidence>
<sequence>MGRMIVVFGSLIVSAIFTLYSFWLPIKGKPTIEMINRLPLLISPASYVYIFWFFLFIVLFLWAINYSKNLKSITFISPIQTILFFLIMVFQILSIYLWNNGALLHSSISILLQLLLLFALYLTYPMEGEYLKKRIPIAIYFGWTTFIFMINVCYLLLYHEWHGFGLSNALWVVIILTFATLVALHLRYHHFDIAYPLVFVWCFIGIAISNGFDELLVTTSSLFLSGVLIVGILFMKKNPARS</sequence>
<evidence type="ECO:0000313" key="2">
    <source>
        <dbReference type="EMBL" id="QBK26995.1"/>
    </source>
</evidence>
<keyword evidence="1" id="KW-0812">Transmembrane</keyword>
<feature type="transmembrane region" description="Helical" evidence="1">
    <location>
        <begin position="169"/>
        <end position="186"/>
    </location>
</feature>
<dbReference type="Proteomes" id="UP000291151">
    <property type="component" value="Chromosome"/>
</dbReference>
<feature type="transmembrane region" description="Helical" evidence="1">
    <location>
        <begin position="76"/>
        <end position="98"/>
    </location>
</feature>
<feature type="transmembrane region" description="Helical" evidence="1">
    <location>
        <begin position="5"/>
        <end position="26"/>
    </location>
</feature>
<feature type="transmembrane region" description="Helical" evidence="1">
    <location>
        <begin position="193"/>
        <end position="209"/>
    </location>
</feature>
<dbReference type="RefSeq" id="WP_208650670.1">
    <property type="nucleotide sequence ID" value="NZ_CP036528.1"/>
</dbReference>
<keyword evidence="1" id="KW-1133">Transmembrane helix</keyword>
<dbReference type="EMBL" id="CP036528">
    <property type="protein sequence ID" value="QBK26995.1"/>
    <property type="molecule type" value="Genomic_DNA"/>
</dbReference>
<dbReference type="KEGG" id="uth:DKZ56_14915"/>
<keyword evidence="1" id="KW-0472">Membrane</keyword>
<gene>
    <name evidence="2" type="ORF">DKZ56_14915</name>
</gene>
<organism evidence="2 3">
    <name type="scientific">Ureibacillus thermophilus</name>
    <dbReference type="NCBI Taxonomy" id="367743"/>
    <lineage>
        <taxon>Bacteria</taxon>
        <taxon>Bacillati</taxon>
        <taxon>Bacillota</taxon>
        <taxon>Bacilli</taxon>
        <taxon>Bacillales</taxon>
        <taxon>Caryophanaceae</taxon>
        <taxon>Ureibacillus</taxon>
    </lineage>
</organism>
<protein>
    <recommendedName>
        <fullName evidence="4">Tryptophan-rich sensory protein</fullName>
    </recommendedName>
</protein>
<reference evidence="2 3" key="1">
    <citation type="submission" date="2019-02" db="EMBL/GenBank/DDBJ databases">
        <title>Ureibacillus thermophilus.</title>
        <authorList>
            <person name="Sunny J.S."/>
            <person name="Natarajan A."/>
            <person name="Saleena L.M."/>
        </authorList>
    </citation>
    <scope>NUCLEOTIDE SEQUENCE [LARGE SCALE GENOMIC DNA]</scope>
    <source>
        <strain evidence="2 3">LM102</strain>
    </source>
</reference>
<proteinExistence type="predicted"/>
<evidence type="ECO:0008006" key="4">
    <source>
        <dbReference type="Google" id="ProtNLM"/>
    </source>
</evidence>
<name>A0A4P6UWN5_9BACL</name>
<feature type="transmembrane region" description="Helical" evidence="1">
    <location>
        <begin position="135"/>
        <end position="157"/>
    </location>
</feature>
<feature type="transmembrane region" description="Helical" evidence="1">
    <location>
        <begin position="46"/>
        <end position="64"/>
    </location>
</feature>
<evidence type="ECO:0000313" key="3">
    <source>
        <dbReference type="Proteomes" id="UP000291151"/>
    </source>
</evidence>
<feature type="transmembrane region" description="Helical" evidence="1">
    <location>
        <begin position="104"/>
        <end position="123"/>
    </location>
</feature>
<feature type="transmembrane region" description="Helical" evidence="1">
    <location>
        <begin position="215"/>
        <end position="235"/>
    </location>
</feature>
<keyword evidence="3" id="KW-1185">Reference proteome</keyword>
<dbReference type="AlphaFoldDB" id="A0A4P6UWN5"/>
<accession>A0A4P6UWN5</accession>